<organism evidence="1">
    <name type="scientific">Rhizophora mucronata</name>
    <name type="common">Asiatic mangrove</name>
    <dbReference type="NCBI Taxonomy" id="61149"/>
    <lineage>
        <taxon>Eukaryota</taxon>
        <taxon>Viridiplantae</taxon>
        <taxon>Streptophyta</taxon>
        <taxon>Embryophyta</taxon>
        <taxon>Tracheophyta</taxon>
        <taxon>Spermatophyta</taxon>
        <taxon>Magnoliopsida</taxon>
        <taxon>eudicotyledons</taxon>
        <taxon>Gunneridae</taxon>
        <taxon>Pentapetalae</taxon>
        <taxon>rosids</taxon>
        <taxon>fabids</taxon>
        <taxon>Malpighiales</taxon>
        <taxon>Rhizophoraceae</taxon>
        <taxon>Rhizophora</taxon>
    </lineage>
</organism>
<protein>
    <submittedName>
        <fullName evidence="1">Uncharacterized protein</fullName>
    </submittedName>
</protein>
<name>A0A2P2NYQ0_RHIMU</name>
<proteinExistence type="predicted"/>
<dbReference type="EMBL" id="GGEC01067116">
    <property type="protein sequence ID" value="MBX47600.1"/>
    <property type="molecule type" value="Transcribed_RNA"/>
</dbReference>
<accession>A0A2P2NYQ0</accession>
<reference evidence="1" key="1">
    <citation type="submission" date="2018-02" db="EMBL/GenBank/DDBJ databases">
        <title>Rhizophora mucronata_Transcriptome.</title>
        <authorList>
            <person name="Meera S.P."/>
            <person name="Sreeshan A."/>
            <person name="Augustine A."/>
        </authorList>
    </citation>
    <scope>NUCLEOTIDE SEQUENCE</scope>
    <source>
        <tissue evidence="1">Leaf</tissue>
    </source>
</reference>
<dbReference type="AlphaFoldDB" id="A0A2P2NYQ0"/>
<sequence>MESKFKNPSQVQIHPQVFSINAFGTP</sequence>
<evidence type="ECO:0000313" key="1">
    <source>
        <dbReference type="EMBL" id="MBX47600.1"/>
    </source>
</evidence>